<proteinExistence type="predicted"/>
<dbReference type="EMBL" id="CACRUT010000013">
    <property type="protein sequence ID" value="VYU08691.1"/>
    <property type="molecule type" value="Genomic_DNA"/>
</dbReference>
<dbReference type="InterPro" id="IPR025381">
    <property type="entry name" value="DUF4296"/>
</dbReference>
<evidence type="ECO:0000259" key="1">
    <source>
        <dbReference type="Pfam" id="PF14129"/>
    </source>
</evidence>
<accession>A0A6N3C2Q9</accession>
<dbReference type="Pfam" id="PF14129">
    <property type="entry name" value="DUF4296"/>
    <property type="match status" value="1"/>
</dbReference>
<feature type="domain" description="DUF4296" evidence="1">
    <location>
        <begin position="26"/>
        <end position="104"/>
    </location>
</feature>
<evidence type="ECO:0000313" key="2">
    <source>
        <dbReference type="EMBL" id="VYU08691.1"/>
    </source>
</evidence>
<reference evidence="2" key="1">
    <citation type="submission" date="2019-11" db="EMBL/GenBank/DDBJ databases">
        <authorList>
            <person name="Feng L."/>
        </authorList>
    </citation>
    <scope>NUCLEOTIDE SEQUENCE</scope>
    <source>
        <strain evidence="2">PclaraLFYP37</strain>
    </source>
</reference>
<gene>
    <name evidence="2" type="ORF">PCLFYP37_01878</name>
</gene>
<protein>
    <recommendedName>
        <fullName evidence="1">DUF4296 domain-containing protein</fullName>
    </recommendedName>
</protein>
<name>A0A6N3C2Q9_9BACT</name>
<organism evidence="2">
    <name type="scientific">Paraprevotella clara</name>
    <dbReference type="NCBI Taxonomy" id="454154"/>
    <lineage>
        <taxon>Bacteria</taxon>
        <taxon>Pseudomonadati</taxon>
        <taxon>Bacteroidota</taxon>
        <taxon>Bacteroidia</taxon>
        <taxon>Bacteroidales</taxon>
        <taxon>Prevotellaceae</taxon>
        <taxon>Paraprevotella</taxon>
    </lineage>
</organism>
<sequence length="331" mass="37841">MSKSLRKVFGAVAAFLLFPACKPGVPSDLIQPAELEDLLYDYHIAQAMAETRQDSMNFKRYSYVQAVFEKYGVSEAEFDSTMVWYASHATYLNDIYKKLQERYSTHVSALGASTGENDIFAHLDAQGDTANIWQERAFRILKPRFMEDRLLFTMTADTTFHKGDALLWRFDSRYISHGRQNEAYAGFYVTYDNDSTAGVTQRIYSNNLMQLRLEGDTAHAIREIGGFVYYKPSDEDKEPRLLWLRDIMLVRFHPQPVVVDTTAVAAKSDSMDVASKDSVLRVVPADTVSRRLSPTELRESRPVERSIHVVKEKPYRVIRKPGATRTGRRGH</sequence>
<dbReference type="AlphaFoldDB" id="A0A6N3C2Q9"/>